<dbReference type="Proteomes" id="UP000586067">
    <property type="component" value="Unassembled WGS sequence"/>
</dbReference>
<dbReference type="PANTHER" id="PTHR10357">
    <property type="entry name" value="ALPHA-AMYLASE FAMILY MEMBER"/>
    <property type="match status" value="1"/>
</dbReference>
<evidence type="ECO:0000313" key="6">
    <source>
        <dbReference type="Proteomes" id="UP000586067"/>
    </source>
</evidence>
<dbReference type="SMART" id="SM00642">
    <property type="entry name" value="Aamy"/>
    <property type="match status" value="1"/>
</dbReference>
<dbReference type="GO" id="GO:0009313">
    <property type="term" value="P:oligosaccharide catabolic process"/>
    <property type="evidence" value="ECO:0007669"/>
    <property type="project" value="TreeGrafter"/>
</dbReference>
<evidence type="ECO:0000259" key="4">
    <source>
        <dbReference type="SMART" id="SM00642"/>
    </source>
</evidence>
<dbReference type="InterPro" id="IPR006047">
    <property type="entry name" value="GH13_cat_dom"/>
</dbReference>
<keyword evidence="6" id="KW-1185">Reference proteome</keyword>
<keyword evidence="3" id="KW-0326">Glycosidase</keyword>
<organism evidence="5 6">
    <name type="scientific">Marinomonas profundi</name>
    <dbReference type="NCBI Taxonomy" id="2726122"/>
    <lineage>
        <taxon>Bacteria</taxon>
        <taxon>Pseudomonadati</taxon>
        <taxon>Pseudomonadota</taxon>
        <taxon>Gammaproteobacteria</taxon>
        <taxon>Oceanospirillales</taxon>
        <taxon>Oceanospirillaceae</taxon>
        <taxon>Marinomonas</taxon>
    </lineage>
</organism>
<evidence type="ECO:0000256" key="3">
    <source>
        <dbReference type="ARBA" id="ARBA00023295"/>
    </source>
</evidence>
<dbReference type="Gene3D" id="3.90.400.10">
    <property type="entry name" value="Oligo-1,6-glucosidase, Domain 2"/>
    <property type="match status" value="1"/>
</dbReference>
<dbReference type="FunFam" id="3.90.400.10:FF:000002">
    <property type="entry name" value="Sucrose isomerase"/>
    <property type="match status" value="1"/>
</dbReference>
<name>A0A847R3X5_9GAMM</name>
<dbReference type="CDD" id="cd11330">
    <property type="entry name" value="AmyAc_OligoGlu"/>
    <property type="match status" value="1"/>
</dbReference>
<reference evidence="5 6" key="1">
    <citation type="submission" date="2020-04" db="EMBL/GenBank/DDBJ databases">
        <title>Marinomonas sp. M1K-6 isolated from the deep seawater of the Mariana Trench.</title>
        <authorList>
            <person name="Li Y."/>
        </authorList>
    </citation>
    <scope>NUCLEOTIDE SEQUENCE [LARGE SCALE GENOMIC DNA]</scope>
    <source>
        <strain evidence="5 6">M1K-6</strain>
    </source>
</reference>
<dbReference type="InterPro" id="IPR045857">
    <property type="entry name" value="O16G_dom_2"/>
</dbReference>
<dbReference type="Pfam" id="PF00128">
    <property type="entry name" value="Alpha-amylase"/>
    <property type="match status" value="1"/>
</dbReference>
<dbReference type="GO" id="GO:0004556">
    <property type="term" value="F:alpha-amylase activity"/>
    <property type="evidence" value="ECO:0007669"/>
    <property type="project" value="TreeGrafter"/>
</dbReference>
<keyword evidence="2" id="KW-0378">Hydrolase</keyword>
<dbReference type="EMBL" id="JABAEK010000004">
    <property type="protein sequence ID" value="NLQ17103.1"/>
    <property type="molecule type" value="Genomic_DNA"/>
</dbReference>
<feature type="domain" description="Glycosyl hydrolase family 13 catalytic" evidence="4">
    <location>
        <begin position="17"/>
        <end position="403"/>
    </location>
</feature>
<protein>
    <submittedName>
        <fullName evidence="5">Alpha-glucosidase</fullName>
    </submittedName>
</protein>
<gene>
    <name evidence="5" type="ORF">HGG82_05625</name>
</gene>
<evidence type="ECO:0000256" key="2">
    <source>
        <dbReference type="ARBA" id="ARBA00022801"/>
    </source>
</evidence>
<dbReference type="PANTHER" id="PTHR10357:SF179">
    <property type="entry name" value="NEUTRAL AND BASIC AMINO ACID TRANSPORT PROTEIN RBAT"/>
    <property type="match status" value="1"/>
</dbReference>
<dbReference type="SUPFAM" id="SSF51445">
    <property type="entry name" value="(Trans)glycosidases"/>
    <property type="match status" value="1"/>
</dbReference>
<evidence type="ECO:0000313" key="5">
    <source>
        <dbReference type="EMBL" id="NLQ17103.1"/>
    </source>
</evidence>
<dbReference type="InterPro" id="IPR013780">
    <property type="entry name" value="Glyco_hydro_b"/>
</dbReference>
<accession>A0A847R3X5</accession>
<dbReference type="RefSeq" id="WP_168823654.1">
    <property type="nucleotide sequence ID" value="NZ_CP073013.1"/>
</dbReference>
<dbReference type="InterPro" id="IPR017853">
    <property type="entry name" value="GH"/>
</dbReference>
<dbReference type="Gene3D" id="2.60.40.1180">
    <property type="entry name" value="Golgi alpha-mannosidase II"/>
    <property type="match status" value="1"/>
</dbReference>
<sequence>MSGSISPEWWRGSVTYQIYPRSFMDSNNDGIGDISGITSRLEYLADLGVDAIWLSPIFTSPMKDMGYDVSNYIDIDPSFGTLSDFDEMIAKAHQLGLKVIIDQVLSHTSDQHPYFLESRQDQTNDKADWYVWADAKPDGSPPNNWLSIFGGIGWQWEPRRKQYYLHNFLRQQPDLNFHNPAVQEWILSTVRFWLERGVDGFRLDTVNFYFHDALLRDDAADFRQKSVVDWNPYHMQYHLFSKNQPENLAFLKKFRALLDEYEATTSVGEVGESHHPIEMMGEYTTNKRLHMAYSFEMLGHSFSPKHFSKQVTEFFRLAPNGWPCWAFSNHDVVRHVSRWQHHTQDSAVLAKQACALLLSLEGSVCLYQGEELGQQETDLNYDELVDPQGIEFWPEDKGRDGCRTPMSWDNTPFSGFSSTTPWLPVKDNQRQRNVADQDNDPESVLNFYRDMLTFRKQNPVLRSGNSCFLSAENSLLAYVRGDALLCVFNLSHQPVTYQNTSEFTQCVKHQHATVEAQNILLKANGFAFLIR</sequence>
<dbReference type="AlphaFoldDB" id="A0A847R3X5"/>
<dbReference type="Gene3D" id="3.20.20.80">
    <property type="entry name" value="Glycosidases"/>
    <property type="match status" value="1"/>
</dbReference>
<proteinExistence type="inferred from homology"/>
<evidence type="ECO:0000256" key="1">
    <source>
        <dbReference type="ARBA" id="ARBA00008061"/>
    </source>
</evidence>
<comment type="caution">
    <text evidence="5">The sequence shown here is derived from an EMBL/GenBank/DDBJ whole genome shotgun (WGS) entry which is preliminary data.</text>
</comment>
<comment type="similarity">
    <text evidence="1">Belongs to the glycosyl hydrolase 13 family.</text>
</comment>